<evidence type="ECO:0000256" key="4">
    <source>
        <dbReference type="ARBA" id="ARBA00022989"/>
    </source>
</evidence>
<dbReference type="Pfam" id="PF04930">
    <property type="entry name" value="FUN14"/>
    <property type="match status" value="1"/>
</dbReference>
<dbReference type="STRING" id="431595.K3XC34"/>
<evidence type="ECO:0008006" key="9">
    <source>
        <dbReference type="Google" id="ProtNLM"/>
    </source>
</evidence>
<name>K3XC34_GLOUD</name>
<evidence type="ECO:0000256" key="5">
    <source>
        <dbReference type="ARBA" id="ARBA00023136"/>
    </source>
</evidence>
<dbReference type="EMBL" id="GL376579">
    <property type="status" value="NOT_ANNOTATED_CDS"/>
    <property type="molecule type" value="Genomic_DNA"/>
</dbReference>
<evidence type="ECO:0000256" key="3">
    <source>
        <dbReference type="ARBA" id="ARBA00022692"/>
    </source>
</evidence>
<protein>
    <recommendedName>
        <fullName evidence="9">EF-hand domain-containing protein</fullName>
    </recommendedName>
</protein>
<evidence type="ECO:0000256" key="2">
    <source>
        <dbReference type="ARBA" id="ARBA00009160"/>
    </source>
</evidence>
<dbReference type="PANTHER" id="PTHR21346:SF0">
    <property type="entry name" value="RE45833P"/>
    <property type="match status" value="1"/>
</dbReference>
<dbReference type="InParanoid" id="K3XC34"/>
<dbReference type="Proteomes" id="UP000019132">
    <property type="component" value="Unassembled WGS sequence"/>
</dbReference>
<evidence type="ECO:0000313" key="8">
    <source>
        <dbReference type="Proteomes" id="UP000019132"/>
    </source>
</evidence>
<evidence type="ECO:0000313" key="7">
    <source>
        <dbReference type="EnsemblProtists" id="PYU1_T014783"/>
    </source>
</evidence>
<dbReference type="EnsemblProtists" id="PYU1_T014783">
    <property type="protein sequence ID" value="PYU1_T014783"/>
    <property type="gene ID" value="PYU1_G014752"/>
</dbReference>
<dbReference type="InterPro" id="IPR007014">
    <property type="entry name" value="FUN14"/>
</dbReference>
<keyword evidence="5 6" id="KW-0472">Membrane</keyword>
<dbReference type="AlphaFoldDB" id="K3XC34"/>
<proteinExistence type="inferred from homology"/>
<reference evidence="8" key="1">
    <citation type="journal article" date="2010" name="Genome Biol.">
        <title>Genome sequence of the necrotrophic plant pathogen Pythium ultimum reveals original pathogenicity mechanisms and effector repertoire.</title>
        <authorList>
            <person name="Levesque C.A."/>
            <person name="Brouwer H."/>
            <person name="Cano L."/>
            <person name="Hamilton J.P."/>
            <person name="Holt C."/>
            <person name="Huitema E."/>
            <person name="Raffaele S."/>
            <person name="Robideau G.P."/>
            <person name="Thines M."/>
            <person name="Win J."/>
            <person name="Zerillo M.M."/>
            <person name="Beakes G.W."/>
            <person name="Boore J.L."/>
            <person name="Busam D."/>
            <person name="Dumas B."/>
            <person name="Ferriera S."/>
            <person name="Fuerstenberg S.I."/>
            <person name="Gachon C.M."/>
            <person name="Gaulin E."/>
            <person name="Govers F."/>
            <person name="Grenville-Briggs L."/>
            <person name="Horner N."/>
            <person name="Hostetler J."/>
            <person name="Jiang R.H."/>
            <person name="Johnson J."/>
            <person name="Krajaejun T."/>
            <person name="Lin H."/>
            <person name="Meijer H.J."/>
            <person name="Moore B."/>
            <person name="Morris P."/>
            <person name="Phuntmart V."/>
            <person name="Puiu D."/>
            <person name="Shetty J."/>
            <person name="Stajich J.E."/>
            <person name="Tripathy S."/>
            <person name="Wawra S."/>
            <person name="van West P."/>
            <person name="Whitty B.R."/>
            <person name="Coutinho P.M."/>
            <person name="Henrissat B."/>
            <person name="Martin F."/>
            <person name="Thomas P.D."/>
            <person name="Tyler B.M."/>
            <person name="De Vries R.P."/>
            <person name="Kamoun S."/>
            <person name="Yandell M."/>
            <person name="Tisserat N."/>
            <person name="Buell C.R."/>
        </authorList>
    </citation>
    <scope>NUCLEOTIDE SEQUENCE</scope>
    <source>
        <strain evidence="8">DAOM:BR144</strain>
    </source>
</reference>
<comment type="similarity">
    <text evidence="2">Belongs to the FUN14 family.</text>
</comment>
<keyword evidence="3 6" id="KW-0812">Transmembrane</keyword>
<feature type="transmembrane region" description="Helical" evidence="6">
    <location>
        <begin position="241"/>
        <end position="260"/>
    </location>
</feature>
<keyword evidence="8" id="KW-1185">Reference proteome</keyword>
<reference evidence="8" key="2">
    <citation type="submission" date="2010-04" db="EMBL/GenBank/DDBJ databases">
        <authorList>
            <person name="Buell R."/>
            <person name="Hamilton J."/>
            <person name="Hostetler J."/>
        </authorList>
    </citation>
    <scope>NUCLEOTIDE SEQUENCE [LARGE SCALE GENOMIC DNA]</scope>
    <source>
        <strain evidence="8">DAOM:BR144</strain>
    </source>
</reference>
<reference evidence="7" key="3">
    <citation type="submission" date="2015-02" db="UniProtKB">
        <authorList>
            <consortium name="EnsemblProtists"/>
        </authorList>
    </citation>
    <scope>IDENTIFICATION</scope>
    <source>
        <strain evidence="7">DAOM BR144</strain>
    </source>
</reference>
<evidence type="ECO:0000256" key="6">
    <source>
        <dbReference type="SAM" id="Phobius"/>
    </source>
</evidence>
<evidence type="ECO:0000256" key="1">
    <source>
        <dbReference type="ARBA" id="ARBA00004370"/>
    </source>
</evidence>
<sequence>MLRSVARATRPHVRAVRPLQQQQWRHISHAPKAQFAAAAYGAAKPSSVAQAMLLGRFGRQHGYEYRHTGPLAHTLSYWKTALVASGACIAANFSEESKTHAASSNSGSNNDKDSNFLEEVKQKLQSLSNDAVAQLQHLVPDEYKDLQKQINDFVASGKGGQISWGFAMGVCSGFALKKISKAGAIALGTLFVLLQCASYSGYIDVDYQKLERDVMSFLDINKDGQFDTKDMESLYKSVMQVLEFSLPAGSGYAIGFLVGFRAG</sequence>
<accession>K3XC34</accession>
<organism evidence="7 8">
    <name type="scientific">Globisporangium ultimum (strain ATCC 200006 / CBS 805.95 / DAOM BR144)</name>
    <name type="common">Pythium ultimum</name>
    <dbReference type="NCBI Taxonomy" id="431595"/>
    <lineage>
        <taxon>Eukaryota</taxon>
        <taxon>Sar</taxon>
        <taxon>Stramenopiles</taxon>
        <taxon>Oomycota</taxon>
        <taxon>Peronosporomycetes</taxon>
        <taxon>Pythiales</taxon>
        <taxon>Pythiaceae</taxon>
        <taxon>Globisporangium</taxon>
    </lineage>
</organism>
<dbReference type="HOGENOM" id="CLU_087819_0_0_1"/>
<dbReference type="GO" id="GO:0000422">
    <property type="term" value="P:autophagy of mitochondrion"/>
    <property type="evidence" value="ECO:0007669"/>
    <property type="project" value="TreeGrafter"/>
</dbReference>
<dbReference type="VEuPathDB" id="FungiDB:PYU1_G014752"/>
<dbReference type="PANTHER" id="PTHR21346">
    <property type="entry name" value="FUN14 DOMAIN CONTAINING"/>
    <property type="match status" value="1"/>
</dbReference>
<comment type="subcellular location">
    <subcellularLocation>
        <location evidence="1">Membrane</location>
    </subcellularLocation>
</comment>
<dbReference type="eggNOG" id="KOG4099">
    <property type="taxonomic scope" value="Eukaryota"/>
</dbReference>
<dbReference type="GO" id="GO:0005741">
    <property type="term" value="C:mitochondrial outer membrane"/>
    <property type="evidence" value="ECO:0007669"/>
    <property type="project" value="TreeGrafter"/>
</dbReference>
<keyword evidence="4 6" id="KW-1133">Transmembrane helix</keyword>
<feature type="transmembrane region" description="Helical" evidence="6">
    <location>
        <begin position="182"/>
        <end position="202"/>
    </location>
</feature>